<proteinExistence type="predicted"/>
<evidence type="ECO:0000313" key="2">
    <source>
        <dbReference type="Proteomes" id="UP000621799"/>
    </source>
</evidence>
<accession>A0A928VUG4</accession>
<name>A0A928VUG4_9CYAN</name>
<dbReference type="Proteomes" id="UP000621799">
    <property type="component" value="Unassembled WGS sequence"/>
</dbReference>
<dbReference type="AlphaFoldDB" id="A0A928VUG4"/>
<evidence type="ECO:0000313" key="1">
    <source>
        <dbReference type="EMBL" id="MBE9040549.1"/>
    </source>
</evidence>
<keyword evidence="2" id="KW-1185">Reference proteome</keyword>
<gene>
    <name evidence="1" type="ORF">IQ235_07085</name>
</gene>
<comment type="caution">
    <text evidence="1">The sequence shown here is derived from an EMBL/GenBank/DDBJ whole genome shotgun (WGS) entry which is preliminary data.</text>
</comment>
<reference evidence="1" key="1">
    <citation type="submission" date="2020-10" db="EMBL/GenBank/DDBJ databases">
        <authorList>
            <person name="Castelo-Branco R."/>
            <person name="Eusebio N."/>
            <person name="Adriana R."/>
            <person name="Vieira A."/>
            <person name="Brugerolle De Fraissinette N."/>
            <person name="Rezende De Castro R."/>
            <person name="Schneider M.P."/>
            <person name="Vasconcelos V."/>
            <person name="Leao P.N."/>
        </authorList>
    </citation>
    <scope>NUCLEOTIDE SEQUENCE</scope>
    <source>
        <strain evidence="1">LEGE 11467</strain>
    </source>
</reference>
<dbReference type="EMBL" id="JADEXN010000095">
    <property type="protein sequence ID" value="MBE9040549.1"/>
    <property type="molecule type" value="Genomic_DNA"/>
</dbReference>
<organism evidence="1 2">
    <name type="scientific">Zarconia navalis LEGE 11467</name>
    <dbReference type="NCBI Taxonomy" id="1828826"/>
    <lineage>
        <taxon>Bacteria</taxon>
        <taxon>Bacillati</taxon>
        <taxon>Cyanobacteriota</taxon>
        <taxon>Cyanophyceae</taxon>
        <taxon>Oscillatoriophycideae</taxon>
        <taxon>Oscillatoriales</taxon>
        <taxon>Oscillatoriales incertae sedis</taxon>
        <taxon>Zarconia</taxon>
        <taxon>Zarconia navalis</taxon>
    </lineage>
</organism>
<dbReference type="Gene3D" id="1.20.1090.10">
    <property type="entry name" value="Dehydroquinate synthase-like - alpha domain"/>
    <property type="match status" value="1"/>
</dbReference>
<feature type="non-terminal residue" evidence="1">
    <location>
        <position position="1"/>
    </location>
</feature>
<protein>
    <submittedName>
        <fullName evidence="1">3-dehydroquinate synthase</fullName>
    </submittedName>
</protein>
<sequence>IELGLWDRQCDRRQLALIEKTQLPTQVPNRLAVDDILAALQSDKKVKGGIVRFVLPTQIGTAIVSDRVSAQVIRNILA</sequence>
<dbReference type="SUPFAM" id="SSF56796">
    <property type="entry name" value="Dehydroquinate synthase-like"/>
    <property type="match status" value="1"/>
</dbReference>